<evidence type="ECO:0000313" key="3">
    <source>
        <dbReference type="Proteomes" id="UP001360953"/>
    </source>
</evidence>
<feature type="compositionally biased region" description="Polar residues" evidence="1">
    <location>
        <begin position="599"/>
        <end position="631"/>
    </location>
</feature>
<keyword evidence="3" id="KW-1185">Reference proteome</keyword>
<evidence type="ECO:0000256" key="1">
    <source>
        <dbReference type="SAM" id="MobiDB-lite"/>
    </source>
</evidence>
<feature type="compositionally biased region" description="Polar residues" evidence="1">
    <location>
        <begin position="233"/>
        <end position="246"/>
    </location>
</feature>
<feature type="region of interest" description="Disordered" evidence="1">
    <location>
        <begin position="501"/>
        <end position="739"/>
    </location>
</feature>
<feature type="compositionally biased region" description="Basic residues" evidence="1">
    <location>
        <begin position="683"/>
        <end position="692"/>
    </location>
</feature>
<reference evidence="2 3" key="1">
    <citation type="submission" date="2024-04" db="EMBL/GenBank/DDBJ databases">
        <title>Phyllosticta paracitricarpa is synonymous to the EU quarantine fungus P. citricarpa based on phylogenomic analyses.</title>
        <authorList>
            <consortium name="Lawrence Berkeley National Laboratory"/>
            <person name="Van ingen-buijs V.A."/>
            <person name="Van westerhoven A.C."/>
            <person name="Haridas S."/>
            <person name="Skiadas P."/>
            <person name="Martin F."/>
            <person name="Groenewald J.Z."/>
            <person name="Crous P.W."/>
            <person name="Seidl M.F."/>
        </authorList>
    </citation>
    <scope>NUCLEOTIDE SEQUENCE [LARGE SCALE GENOMIC DNA]</scope>
    <source>
        <strain evidence="2 3">CPC 17464</strain>
    </source>
</reference>
<dbReference type="EMBL" id="JBBPEH010000006">
    <property type="protein sequence ID" value="KAK7537424.1"/>
    <property type="molecule type" value="Genomic_DNA"/>
</dbReference>
<feature type="compositionally biased region" description="Polar residues" evidence="1">
    <location>
        <begin position="502"/>
        <end position="513"/>
    </location>
</feature>
<feature type="compositionally biased region" description="Low complexity" evidence="1">
    <location>
        <begin position="584"/>
        <end position="595"/>
    </location>
</feature>
<feature type="compositionally biased region" description="Basic and acidic residues" evidence="1">
    <location>
        <begin position="693"/>
        <end position="705"/>
    </location>
</feature>
<comment type="caution">
    <text evidence="2">The sequence shown here is derived from an EMBL/GenBank/DDBJ whole genome shotgun (WGS) entry which is preliminary data.</text>
</comment>
<feature type="compositionally biased region" description="Basic and acidic residues" evidence="1">
    <location>
        <begin position="340"/>
        <end position="350"/>
    </location>
</feature>
<feature type="compositionally biased region" description="Polar residues" evidence="1">
    <location>
        <begin position="444"/>
        <end position="453"/>
    </location>
</feature>
<evidence type="ECO:0000313" key="2">
    <source>
        <dbReference type="EMBL" id="KAK7537424.1"/>
    </source>
</evidence>
<name>A0ABR1LRT8_9PEZI</name>
<organism evidence="2 3">
    <name type="scientific">Phyllosticta citribraziliensis</name>
    <dbReference type="NCBI Taxonomy" id="989973"/>
    <lineage>
        <taxon>Eukaryota</taxon>
        <taxon>Fungi</taxon>
        <taxon>Dikarya</taxon>
        <taxon>Ascomycota</taxon>
        <taxon>Pezizomycotina</taxon>
        <taxon>Dothideomycetes</taxon>
        <taxon>Dothideomycetes incertae sedis</taxon>
        <taxon>Botryosphaeriales</taxon>
        <taxon>Phyllostictaceae</taxon>
        <taxon>Phyllosticta</taxon>
    </lineage>
</organism>
<feature type="compositionally biased region" description="Acidic residues" evidence="1">
    <location>
        <begin position="276"/>
        <end position="285"/>
    </location>
</feature>
<feature type="compositionally biased region" description="Polar residues" evidence="1">
    <location>
        <begin position="649"/>
        <end position="664"/>
    </location>
</feature>
<dbReference type="RefSeq" id="XP_066655575.1">
    <property type="nucleotide sequence ID" value="XM_066798210.1"/>
</dbReference>
<feature type="compositionally biased region" description="Low complexity" evidence="1">
    <location>
        <begin position="634"/>
        <end position="643"/>
    </location>
</feature>
<feature type="compositionally biased region" description="Basic and acidic residues" evidence="1">
    <location>
        <begin position="424"/>
        <end position="437"/>
    </location>
</feature>
<dbReference type="GeneID" id="92031116"/>
<feature type="compositionally biased region" description="Low complexity" evidence="1">
    <location>
        <begin position="250"/>
        <end position="262"/>
    </location>
</feature>
<feature type="region of interest" description="Disordered" evidence="1">
    <location>
        <begin position="226"/>
        <end position="362"/>
    </location>
</feature>
<gene>
    <name evidence="2" type="ORF">J3D65DRAFT_603405</name>
</gene>
<feature type="region of interest" description="Disordered" evidence="1">
    <location>
        <begin position="389"/>
        <end position="481"/>
    </location>
</feature>
<feature type="compositionally biased region" description="Low complexity" evidence="1">
    <location>
        <begin position="534"/>
        <end position="548"/>
    </location>
</feature>
<accession>A0ABR1LRT8</accession>
<sequence length="739" mass="81487">MAALMEANDVLAWVKDVSEVAFKLSDACEAVGGEFDGLSRDVYKLEKAFRTVKRDSKIAGSPFCLGIPQHRVEFEQVIQDCHCSFQVLDRILQGNAISQDVSPKSIDPLIQIGQELRSHTTRLKEVHRRTKIASVEVLYGQLGTLIRDIQSGKRDPHVLARIVNLDALSREMETIPPNALISPDETKSLEFPPRLQIPQSTIHEINTPTPSPGSRSPVVPAQLNEAKAPALPSQIQKPRSPVQQNDSTHHLLSPKLSSSALPTKERSQNYRPPTVEDCEDADEDVSAYPPTSGSASQRPSDSSVESTLRSSNQPPVGSKGATANSPSSPAPPRNNGDFSPPKRADTDLLRTKKHKENIKEDIENVKERIKEMEQQKNLEHLRWSAEDALGVQQESRPLPDPTRRTFFVKPSGRIVEKGGGVPLRDSKSKNSLHHEQRPTPPLRRSSTMDSFNSFHDPRSPRGNYSDIDFNANNVESPRPEAHRAFRYEPPVGSSAGYMPSSYGATSNGSSGYTPTAYGSPGYERWNNSTNSFDSPSLGSPGYFSSSSYNPTHLAPSSYGSYGPFSHEPSSYDYSIGNPNDYDRSAASSYDSYDGYPRPQHTSHFTNTTNATSTDPRYVPSSTDTSSTQPFFNVSPRSSTSLTPIPSPTGATTDNSPVQIPTTSTKGKEIFNNWIDSQQPAQNSRHRHRGHRNRNVEPEPMDRDRYPPPLPPKEVDTEARAGRSGGTGSRRLPAWGAFRR</sequence>
<protein>
    <submittedName>
        <fullName evidence="2">Uncharacterized protein</fullName>
    </submittedName>
</protein>
<proteinExistence type="predicted"/>
<feature type="compositionally biased region" description="Polar residues" evidence="1">
    <location>
        <begin position="289"/>
        <end position="315"/>
    </location>
</feature>
<dbReference type="Proteomes" id="UP001360953">
    <property type="component" value="Unassembled WGS sequence"/>
</dbReference>